<name>A0A392TQW4_9FABA</name>
<dbReference type="EMBL" id="LXQA010626080">
    <property type="protein sequence ID" value="MCI62827.1"/>
    <property type="molecule type" value="Genomic_DNA"/>
</dbReference>
<dbReference type="Proteomes" id="UP000265520">
    <property type="component" value="Unassembled WGS sequence"/>
</dbReference>
<feature type="non-terminal residue" evidence="1">
    <location>
        <position position="64"/>
    </location>
</feature>
<evidence type="ECO:0000313" key="1">
    <source>
        <dbReference type="EMBL" id="MCI62827.1"/>
    </source>
</evidence>
<keyword evidence="2" id="KW-1185">Reference proteome</keyword>
<proteinExistence type="predicted"/>
<accession>A0A392TQW4</accession>
<evidence type="ECO:0000313" key="2">
    <source>
        <dbReference type="Proteomes" id="UP000265520"/>
    </source>
</evidence>
<sequence length="64" mass="7638">MPSQVETASKRFTCLIRGWLSCVKLSVDAASELKKEEIGEFHIRNPLEHLRARWWRSWLKVEKR</sequence>
<dbReference type="AlphaFoldDB" id="A0A392TQW4"/>
<reference evidence="1 2" key="1">
    <citation type="journal article" date="2018" name="Front. Plant Sci.">
        <title>Red Clover (Trifolium pratense) and Zigzag Clover (T. medium) - A Picture of Genomic Similarities and Differences.</title>
        <authorList>
            <person name="Dluhosova J."/>
            <person name="Istvanek J."/>
            <person name="Nedelnik J."/>
            <person name="Repkova J."/>
        </authorList>
    </citation>
    <scope>NUCLEOTIDE SEQUENCE [LARGE SCALE GENOMIC DNA]</scope>
    <source>
        <strain evidence="2">cv. 10/8</strain>
        <tissue evidence="1">Leaf</tissue>
    </source>
</reference>
<organism evidence="1 2">
    <name type="scientific">Trifolium medium</name>
    <dbReference type="NCBI Taxonomy" id="97028"/>
    <lineage>
        <taxon>Eukaryota</taxon>
        <taxon>Viridiplantae</taxon>
        <taxon>Streptophyta</taxon>
        <taxon>Embryophyta</taxon>
        <taxon>Tracheophyta</taxon>
        <taxon>Spermatophyta</taxon>
        <taxon>Magnoliopsida</taxon>
        <taxon>eudicotyledons</taxon>
        <taxon>Gunneridae</taxon>
        <taxon>Pentapetalae</taxon>
        <taxon>rosids</taxon>
        <taxon>fabids</taxon>
        <taxon>Fabales</taxon>
        <taxon>Fabaceae</taxon>
        <taxon>Papilionoideae</taxon>
        <taxon>50 kb inversion clade</taxon>
        <taxon>NPAAA clade</taxon>
        <taxon>Hologalegina</taxon>
        <taxon>IRL clade</taxon>
        <taxon>Trifolieae</taxon>
        <taxon>Trifolium</taxon>
    </lineage>
</organism>
<comment type="caution">
    <text evidence="1">The sequence shown here is derived from an EMBL/GenBank/DDBJ whole genome shotgun (WGS) entry which is preliminary data.</text>
</comment>
<protein>
    <submittedName>
        <fullName evidence="1">Uncharacterized protein</fullName>
    </submittedName>
</protein>